<evidence type="ECO:0000256" key="6">
    <source>
        <dbReference type="ARBA" id="ARBA00022692"/>
    </source>
</evidence>
<dbReference type="PROSITE" id="PS00409">
    <property type="entry name" value="PROKAR_NTER_METHYL"/>
    <property type="match status" value="1"/>
</dbReference>
<keyword evidence="6 11" id="KW-0812">Transmembrane</keyword>
<evidence type="ECO:0000259" key="12">
    <source>
        <dbReference type="Pfam" id="PF12019"/>
    </source>
</evidence>
<evidence type="ECO:0000256" key="5">
    <source>
        <dbReference type="ARBA" id="ARBA00022519"/>
    </source>
</evidence>
<evidence type="ECO:0000256" key="11">
    <source>
        <dbReference type="SAM" id="Phobius"/>
    </source>
</evidence>
<sequence length="157" mass="16694">MNDTLCLRHHPRQQGFTLVELILVLVLLGVLTAIVLPRFTQTGFAAYGYTEELASAIRFAQQSAVAANQPITLVFTTGGYRICRGSLCPSDGDFLINPGSGQPWDGSRSGRGQIPAGVTLSPAANLTFDGLGVPSQGLLLQIDDYSLRIEAGTGHVH</sequence>
<dbReference type="NCBIfam" id="TIGR02532">
    <property type="entry name" value="IV_pilin_GFxxxE"/>
    <property type="match status" value="1"/>
</dbReference>
<evidence type="ECO:0000313" key="14">
    <source>
        <dbReference type="Proteomes" id="UP000027318"/>
    </source>
</evidence>
<dbReference type="InterPro" id="IPR012902">
    <property type="entry name" value="N_methyl_site"/>
</dbReference>
<dbReference type="AlphaFoldDB" id="A0A063Y327"/>
<dbReference type="InterPro" id="IPR002416">
    <property type="entry name" value="T2SS_protein-GspH"/>
</dbReference>
<evidence type="ECO:0000256" key="9">
    <source>
        <dbReference type="ARBA" id="ARBA00025772"/>
    </source>
</evidence>
<dbReference type="Pfam" id="PF07963">
    <property type="entry name" value="N_methyl"/>
    <property type="match status" value="1"/>
</dbReference>
<protein>
    <recommendedName>
        <fullName evidence="2">Type II secretion system protein H</fullName>
    </recommendedName>
    <alternativeName>
        <fullName evidence="10">General secretion pathway protein H</fullName>
    </alternativeName>
</protein>
<keyword evidence="3" id="KW-1003">Cell membrane</keyword>
<evidence type="ECO:0000256" key="8">
    <source>
        <dbReference type="ARBA" id="ARBA00023136"/>
    </source>
</evidence>
<keyword evidence="8 11" id="KW-0472">Membrane</keyword>
<feature type="domain" description="General secretion pathway GspH" evidence="12">
    <location>
        <begin position="50"/>
        <end position="138"/>
    </location>
</feature>
<dbReference type="GO" id="GO:0015628">
    <property type="term" value="P:protein secretion by the type II secretion system"/>
    <property type="evidence" value="ECO:0007669"/>
    <property type="project" value="InterPro"/>
</dbReference>
<gene>
    <name evidence="13" type="ORF">ADINL_0671</name>
</gene>
<dbReference type="Proteomes" id="UP000027318">
    <property type="component" value="Unassembled WGS sequence"/>
</dbReference>
<evidence type="ECO:0000256" key="2">
    <source>
        <dbReference type="ARBA" id="ARBA00021549"/>
    </source>
</evidence>
<dbReference type="RefSeq" id="WP_051632523.1">
    <property type="nucleotide sequence ID" value="NZ_JMSZ01000016.1"/>
</dbReference>
<dbReference type="EMBL" id="JMSZ01000016">
    <property type="protein sequence ID" value="KDE40079.1"/>
    <property type="molecule type" value="Genomic_DNA"/>
</dbReference>
<dbReference type="PRINTS" id="PR00885">
    <property type="entry name" value="BCTERIALGSPH"/>
</dbReference>
<comment type="subcellular location">
    <subcellularLocation>
        <location evidence="1">Cell inner membrane</location>
        <topology evidence="1">Single-pass membrane protein</topology>
    </subcellularLocation>
</comment>
<dbReference type="Gene3D" id="3.30.700.10">
    <property type="entry name" value="Glycoprotein, Type 4 Pilin"/>
    <property type="match status" value="1"/>
</dbReference>
<keyword evidence="7 11" id="KW-1133">Transmembrane helix</keyword>
<accession>A0A063Y327</accession>
<reference evidence="13 14" key="1">
    <citation type="journal article" date="2005" name="Int. J. Syst. Evol. Microbiol.">
        <title>Nitrincola lacisaponensis gen. nov., sp. nov., a novel alkaliphilic bacterium isolated from an alkaline, saline lake.</title>
        <authorList>
            <person name="Dimitriu P.A."/>
            <person name="Shukla S.K."/>
            <person name="Conradt J."/>
            <person name="Marquez M.C."/>
            <person name="Ventosa A."/>
            <person name="Maglia A."/>
            <person name="Peyton B.M."/>
            <person name="Pinkart H.C."/>
            <person name="Mormile M.R."/>
        </authorList>
    </citation>
    <scope>NUCLEOTIDE SEQUENCE [LARGE SCALE GENOMIC DNA]</scope>
    <source>
        <strain evidence="13 14">4CA</strain>
    </source>
</reference>
<organism evidence="13 14">
    <name type="scientific">Nitrincola lacisaponensis</name>
    <dbReference type="NCBI Taxonomy" id="267850"/>
    <lineage>
        <taxon>Bacteria</taxon>
        <taxon>Pseudomonadati</taxon>
        <taxon>Pseudomonadota</taxon>
        <taxon>Gammaproteobacteria</taxon>
        <taxon>Oceanospirillales</taxon>
        <taxon>Oceanospirillaceae</taxon>
        <taxon>Nitrincola</taxon>
    </lineage>
</organism>
<dbReference type="InterPro" id="IPR045584">
    <property type="entry name" value="Pilin-like"/>
</dbReference>
<comment type="similarity">
    <text evidence="9">Belongs to the GSP H family.</text>
</comment>
<keyword evidence="4" id="KW-0488">Methylation</keyword>
<dbReference type="GO" id="GO:0015627">
    <property type="term" value="C:type II protein secretion system complex"/>
    <property type="evidence" value="ECO:0007669"/>
    <property type="project" value="InterPro"/>
</dbReference>
<name>A0A063Y327_9GAMM</name>
<comment type="caution">
    <text evidence="13">The sequence shown here is derived from an EMBL/GenBank/DDBJ whole genome shotgun (WGS) entry which is preliminary data.</text>
</comment>
<evidence type="ECO:0000313" key="13">
    <source>
        <dbReference type="EMBL" id="KDE40079.1"/>
    </source>
</evidence>
<feature type="transmembrane region" description="Helical" evidence="11">
    <location>
        <begin position="15"/>
        <end position="36"/>
    </location>
</feature>
<proteinExistence type="inferred from homology"/>
<dbReference type="OrthoDB" id="5873580at2"/>
<dbReference type="InterPro" id="IPR022346">
    <property type="entry name" value="T2SS_GspH"/>
</dbReference>
<keyword evidence="14" id="KW-1185">Reference proteome</keyword>
<keyword evidence="5" id="KW-0997">Cell inner membrane</keyword>
<dbReference type="Pfam" id="PF12019">
    <property type="entry name" value="GspH"/>
    <property type="match status" value="1"/>
</dbReference>
<evidence type="ECO:0000256" key="3">
    <source>
        <dbReference type="ARBA" id="ARBA00022475"/>
    </source>
</evidence>
<evidence type="ECO:0000256" key="10">
    <source>
        <dbReference type="ARBA" id="ARBA00030775"/>
    </source>
</evidence>
<evidence type="ECO:0000256" key="1">
    <source>
        <dbReference type="ARBA" id="ARBA00004377"/>
    </source>
</evidence>
<dbReference type="SUPFAM" id="SSF54523">
    <property type="entry name" value="Pili subunits"/>
    <property type="match status" value="1"/>
</dbReference>
<evidence type="ECO:0000256" key="7">
    <source>
        <dbReference type="ARBA" id="ARBA00022989"/>
    </source>
</evidence>
<evidence type="ECO:0000256" key="4">
    <source>
        <dbReference type="ARBA" id="ARBA00022481"/>
    </source>
</evidence>
<dbReference type="STRING" id="267850.ADINL_0671"/>
<dbReference type="GO" id="GO:0005886">
    <property type="term" value="C:plasma membrane"/>
    <property type="evidence" value="ECO:0007669"/>
    <property type="project" value="UniProtKB-SubCell"/>
</dbReference>